<dbReference type="RefSeq" id="XP_031856255.1">
    <property type="nucleotide sequence ID" value="XM_032000364.1"/>
</dbReference>
<evidence type="ECO:0000313" key="3">
    <source>
        <dbReference type="Proteomes" id="UP000398389"/>
    </source>
</evidence>
<dbReference type="GeneID" id="43584464"/>
<dbReference type="AlphaFoldDB" id="A0A5E8C0Q5"/>
<sequence>MQKSTSLFKSTLRASSEAASRAAAVTPSTSSSTQTLRNNKLRMRIRVNCAGIVQTSELSSVKCFHTSAARSFHTFNRNLSPFNTKELYSQKSSETFSPQIYSQQGYVSVAGSNASYDFLEKQGDHIPHADSASAVSDISGPTNTTFSKDHHSE</sequence>
<dbReference type="Proteomes" id="UP000398389">
    <property type="component" value="Unassembled WGS sequence"/>
</dbReference>
<reference evidence="2 3" key="1">
    <citation type="submission" date="2019-09" db="EMBL/GenBank/DDBJ databases">
        <authorList>
            <person name="Brejova B."/>
        </authorList>
    </citation>
    <scope>NUCLEOTIDE SEQUENCE [LARGE SCALE GENOMIC DNA]</scope>
</reference>
<accession>A0A5E8C0Q5</accession>
<gene>
    <name evidence="2" type="ORF">SAPINGB_P005650</name>
</gene>
<dbReference type="EMBL" id="CABVLU010000004">
    <property type="protein sequence ID" value="VVT57294.1"/>
    <property type="molecule type" value="Genomic_DNA"/>
</dbReference>
<feature type="compositionally biased region" description="Polar residues" evidence="1">
    <location>
        <begin position="133"/>
        <end position="146"/>
    </location>
</feature>
<organism evidence="2 3">
    <name type="scientific">Magnusiomyces paraingens</name>
    <dbReference type="NCBI Taxonomy" id="2606893"/>
    <lineage>
        <taxon>Eukaryota</taxon>
        <taxon>Fungi</taxon>
        <taxon>Dikarya</taxon>
        <taxon>Ascomycota</taxon>
        <taxon>Saccharomycotina</taxon>
        <taxon>Dipodascomycetes</taxon>
        <taxon>Dipodascales</taxon>
        <taxon>Dipodascaceae</taxon>
        <taxon>Magnusiomyces</taxon>
    </lineage>
</organism>
<proteinExistence type="predicted"/>
<evidence type="ECO:0000313" key="2">
    <source>
        <dbReference type="EMBL" id="VVT57294.1"/>
    </source>
</evidence>
<evidence type="ECO:0000256" key="1">
    <source>
        <dbReference type="SAM" id="MobiDB-lite"/>
    </source>
</evidence>
<protein>
    <submittedName>
        <fullName evidence="2">Uncharacterized protein</fullName>
    </submittedName>
</protein>
<keyword evidence="3" id="KW-1185">Reference proteome</keyword>
<name>A0A5E8C0Q5_9ASCO</name>
<feature type="region of interest" description="Disordered" evidence="1">
    <location>
        <begin position="129"/>
        <end position="153"/>
    </location>
</feature>